<dbReference type="Gene3D" id="3.30.70.100">
    <property type="match status" value="1"/>
</dbReference>
<dbReference type="PROSITE" id="PS00889">
    <property type="entry name" value="CNMP_BINDING_2"/>
    <property type="match status" value="1"/>
</dbReference>
<dbReference type="GO" id="GO:0005886">
    <property type="term" value="C:plasma membrane"/>
    <property type="evidence" value="ECO:0007669"/>
    <property type="project" value="UniProtKB-SubCell"/>
</dbReference>
<dbReference type="InterPro" id="IPR018490">
    <property type="entry name" value="cNMP-bd_dom_sf"/>
</dbReference>
<dbReference type="Gene3D" id="2.60.120.10">
    <property type="entry name" value="Jelly Rolls"/>
    <property type="match status" value="1"/>
</dbReference>
<evidence type="ECO:0000256" key="3">
    <source>
        <dbReference type="ARBA" id="ARBA00022475"/>
    </source>
</evidence>
<proteinExistence type="inferred from homology"/>
<dbReference type="SUPFAM" id="SSF82861">
    <property type="entry name" value="Mechanosensitive channel protein MscS (YggB), transmembrane region"/>
    <property type="match status" value="1"/>
</dbReference>
<sequence length="528" mass="57897">MILPLLIAAATPEPSPSASPEALISESVITEGIKVTNKALIYGGTAIAIYLVLFILGRFFKRRFQVPLGWFYHIFCLTFALFVAQMLPMIDFGVAEEHVNAAVVLSGAFIVITLLRHYFVAIFGRGDGMNAKVPKLLSQLVSLVVFLFAFVIVIQNIYGQPLGGLLAGAGVVGIVLGLALQDTLGNLFAGFAIYFGGQFKPGDWLKVGEEHAEIMEVNWRSTRLRTCDDIYLDIPNSNITKETVTNFSHPTARHALRIEVGLDYDVAPTKVRKVLVEACLMGKGVLAEPAPAVFLKEFAASSITYDLKFWIEDHGCFEEILSSVRTNLWYALRRHNISIPYPIQLETQYVPAVQPPDCPALIKDGLKKVFFASVLNDGQKTYLVDHARVVSFGEGEKLIKQGDAGSSMYIILEGLADVLVDIGGAIRSVAKINPGECIGEMSLLTGEARSATIVALEDTTAVEIDKSVLAPIIADSPELVENLSDLLARRRLQNEGVLSESTNSALLAEKQQDYQSNFLRKLRKFFEL</sequence>
<evidence type="ECO:0000313" key="9">
    <source>
        <dbReference type="EMBL" id="GAT32753.1"/>
    </source>
</evidence>
<dbReference type="InterPro" id="IPR011014">
    <property type="entry name" value="MscS_channel_TM-2"/>
</dbReference>
<keyword evidence="4 7" id="KW-0812">Transmembrane</keyword>
<feature type="domain" description="Cyclic nucleotide-binding" evidence="8">
    <location>
        <begin position="371"/>
        <end position="490"/>
    </location>
</feature>
<dbReference type="InterPro" id="IPR000595">
    <property type="entry name" value="cNMP-bd_dom"/>
</dbReference>
<gene>
    <name evidence="9" type="ORF">TSACC_21154</name>
</gene>
<keyword evidence="10" id="KW-1185">Reference proteome</keyword>
<dbReference type="Gene3D" id="2.30.30.60">
    <property type="match status" value="1"/>
</dbReference>
<evidence type="ECO:0000256" key="1">
    <source>
        <dbReference type="ARBA" id="ARBA00004651"/>
    </source>
</evidence>
<dbReference type="FunCoup" id="A0A146G5T6">
    <property type="interactions" value="181"/>
</dbReference>
<dbReference type="InterPro" id="IPR006685">
    <property type="entry name" value="MscS_channel_2nd"/>
</dbReference>
<dbReference type="PRINTS" id="PR00103">
    <property type="entry name" value="CAMPKINASE"/>
</dbReference>
<reference evidence="10" key="1">
    <citation type="journal article" date="2017" name="Genome Announc.">
        <title>Draft Genome Sequence of Terrimicrobium sacchariphilum NM-5T, a Facultative Anaerobic Soil Bacterium of the Class Spartobacteria.</title>
        <authorList>
            <person name="Qiu Y.L."/>
            <person name="Tourlousse D.M."/>
            <person name="Matsuura N."/>
            <person name="Ohashi A."/>
            <person name="Sekiguchi Y."/>
        </authorList>
    </citation>
    <scope>NUCLEOTIDE SEQUENCE [LARGE SCALE GENOMIC DNA]</scope>
    <source>
        <strain evidence="10">NM-5</strain>
    </source>
</reference>
<dbReference type="InterPro" id="IPR018488">
    <property type="entry name" value="cNMP-bd_CS"/>
</dbReference>
<evidence type="ECO:0000256" key="6">
    <source>
        <dbReference type="ARBA" id="ARBA00023136"/>
    </source>
</evidence>
<dbReference type="RefSeq" id="WP_075078567.1">
    <property type="nucleotide sequence ID" value="NZ_BDCO01000002.1"/>
</dbReference>
<dbReference type="InterPro" id="IPR011066">
    <property type="entry name" value="MscS_channel_C_sf"/>
</dbReference>
<comment type="caution">
    <text evidence="9">The sequence shown here is derived from an EMBL/GenBank/DDBJ whole genome shotgun (WGS) entry which is preliminary data.</text>
</comment>
<feature type="transmembrane region" description="Helical" evidence="7">
    <location>
        <begin position="136"/>
        <end position="158"/>
    </location>
</feature>
<dbReference type="GO" id="GO:0008381">
    <property type="term" value="F:mechanosensitive monoatomic ion channel activity"/>
    <property type="evidence" value="ECO:0007669"/>
    <property type="project" value="InterPro"/>
</dbReference>
<feature type="transmembrane region" description="Helical" evidence="7">
    <location>
        <begin position="39"/>
        <end position="57"/>
    </location>
</feature>
<dbReference type="InterPro" id="IPR049278">
    <property type="entry name" value="MS_channel_C"/>
</dbReference>
<dbReference type="Pfam" id="PF00027">
    <property type="entry name" value="cNMP_binding"/>
    <property type="match status" value="1"/>
</dbReference>
<keyword evidence="6 7" id="KW-0472">Membrane</keyword>
<name>A0A146G5T6_TERSA</name>
<evidence type="ECO:0000256" key="2">
    <source>
        <dbReference type="ARBA" id="ARBA00008017"/>
    </source>
</evidence>
<feature type="transmembrane region" description="Helical" evidence="7">
    <location>
        <begin position="69"/>
        <end position="90"/>
    </location>
</feature>
<comment type="similarity">
    <text evidence="2">Belongs to the MscS (TC 1.A.23) family.</text>
</comment>
<dbReference type="InterPro" id="IPR014710">
    <property type="entry name" value="RmlC-like_jellyroll"/>
</dbReference>
<dbReference type="InterPro" id="IPR023408">
    <property type="entry name" value="MscS_beta-dom_sf"/>
</dbReference>
<dbReference type="PROSITE" id="PS00888">
    <property type="entry name" value="CNMP_BINDING_1"/>
    <property type="match status" value="1"/>
</dbReference>
<evidence type="ECO:0000256" key="4">
    <source>
        <dbReference type="ARBA" id="ARBA00022692"/>
    </source>
</evidence>
<feature type="transmembrane region" description="Helical" evidence="7">
    <location>
        <begin position="102"/>
        <end position="124"/>
    </location>
</feature>
<organism evidence="9 10">
    <name type="scientific">Terrimicrobium sacchariphilum</name>
    <dbReference type="NCBI Taxonomy" id="690879"/>
    <lineage>
        <taxon>Bacteria</taxon>
        <taxon>Pseudomonadati</taxon>
        <taxon>Verrucomicrobiota</taxon>
        <taxon>Terrimicrobiia</taxon>
        <taxon>Terrimicrobiales</taxon>
        <taxon>Terrimicrobiaceae</taxon>
        <taxon>Terrimicrobium</taxon>
    </lineage>
</organism>
<dbReference type="Pfam" id="PF21082">
    <property type="entry name" value="MS_channel_3rd"/>
    <property type="match status" value="1"/>
</dbReference>
<evidence type="ECO:0000259" key="8">
    <source>
        <dbReference type="PROSITE" id="PS50042"/>
    </source>
</evidence>
<dbReference type="SUPFAM" id="SSF82689">
    <property type="entry name" value="Mechanosensitive channel protein MscS (YggB), C-terminal domain"/>
    <property type="match status" value="1"/>
</dbReference>
<keyword evidence="5 7" id="KW-1133">Transmembrane helix</keyword>
<dbReference type="SMART" id="SM00100">
    <property type="entry name" value="cNMP"/>
    <property type="match status" value="1"/>
</dbReference>
<dbReference type="EMBL" id="BDCO01000002">
    <property type="protein sequence ID" value="GAT32753.1"/>
    <property type="molecule type" value="Genomic_DNA"/>
</dbReference>
<dbReference type="SUPFAM" id="SSF50182">
    <property type="entry name" value="Sm-like ribonucleoproteins"/>
    <property type="match status" value="1"/>
</dbReference>
<dbReference type="Proteomes" id="UP000076023">
    <property type="component" value="Unassembled WGS sequence"/>
</dbReference>
<dbReference type="InterPro" id="IPR045275">
    <property type="entry name" value="MscS_archaea/bacteria_type"/>
</dbReference>
<dbReference type="Gene3D" id="1.10.287.1260">
    <property type="match status" value="1"/>
</dbReference>
<dbReference type="SUPFAM" id="SSF51206">
    <property type="entry name" value="cAMP-binding domain-like"/>
    <property type="match status" value="1"/>
</dbReference>
<protein>
    <submittedName>
        <fullName evidence="9">Cyclic nucleotide-binding domain-containing protein</fullName>
    </submittedName>
</protein>
<comment type="subcellular location">
    <subcellularLocation>
        <location evidence="1">Cell membrane</location>
        <topology evidence="1">Multi-pass membrane protein</topology>
    </subcellularLocation>
</comment>
<evidence type="ECO:0000256" key="5">
    <source>
        <dbReference type="ARBA" id="ARBA00022989"/>
    </source>
</evidence>
<evidence type="ECO:0000256" key="7">
    <source>
        <dbReference type="SAM" id="Phobius"/>
    </source>
</evidence>
<dbReference type="InterPro" id="IPR010920">
    <property type="entry name" value="LSM_dom_sf"/>
</dbReference>
<dbReference type="CDD" id="cd00038">
    <property type="entry name" value="CAP_ED"/>
    <property type="match status" value="1"/>
</dbReference>
<accession>A0A146G5T6</accession>
<dbReference type="InParanoid" id="A0A146G5T6"/>
<evidence type="ECO:0000313" key="10">
    <source>
        <dbReference type="Proteomes" id="UP000076023"/>
    </source>
</evidence>
<dbReference type="STRING" id="690879.TSACC_21154"/>
<dbReference type="PANTHER" id="PTHR30221">
    <property type="entry name" value="SMALL-CONDUCTANCE MECHANOSENSITIVE CHANNEL"/>
    <property type="match status" value="1"/>
</dbReference>
<dbReference type="Pfam" id="PF00924">
    <property type="entry name" value="MS_channel_2nd"/>
    <property type="match status" value="1"/>
</dbReference>
<dbReference type="PROSITE" id="PS50042">
    <property type="entry name" value="CNMP_BINDING_3"/>
    <property type="match status" value="1"/>
</dbReference>
<dbReference type="PANTHER" id="PTHR30221:SF1">
    <property type="entry name" value="SMALL-CONDUCTANCE MECHANOSENSITIVE CHANNEL"/>
    <property type="match status" value="1"/>
</dbReference>
<dbReference type="AlphaFoldDB" id="A0A146G5T6"/>
<keyword evidence="3" id="KW-1003">Cell membrane</keyword>
<dbReference type="OrthoDB" id="9766267at2"/>